<evidence type="ECO:0000313" key="2">
    <source>
        <dbReference type="EMBL" id="THU86104.1"/>
    </source>
</evidence>
<organism evidence="2 3">
    <name type="scientific">Dendrothele bispora (strain CBS 962.96)</name>
    <dbReference type="NCBI Taxonomy" id="1314807"/>
    <lineage>
        <taxon>Eukaryota</taxon>
        <taxon>Fungi</taxon>
        <taxon>Dikarya</taxon>
        <taxon>Basidiomycota</taxon>
        <taxon>Agaricomycotina</taxon>
        <taxon>Agaricomycetes</taxon>
        <taxon>Agaricomycetidae</taxon>
        <taxon>Agaricales</taxon>
        <taxon>Agaricales incertae sedis</taxon>
        <taxon>Dendrothele</taxon>
    </lineage>
</organism>
<name>A0A4S8LBB3_DENBC</name>
<feature type="region of interest" description="Disordered" evidence="1">
    <location>
        <begin position="1"/>
        <end position="29"/>
    </location>
</feature>
<feature type="compositionally biased region" description="Polar residues" evidence="1">
    <location>
        <begin position="1"/>
        <end position="21"/>
    </location>
</feature>
<proteinExistence type="predicted"/>
<keyword evidence="3" id="KW-1185">Reference proteome</keyword>
<sequence>MSNAVASPNNGQQEAQDTTNRAGLLRGEDSNVDFHVKALEIWMKDENLDISHYVTYDRGTGGDGSKSSGEKPK</sequence>
<reference evidence="2 3" key="1">
    <citation type="journal article" date="2019" name="Nat. Ecol. Evol.">
        <title>Megaphylogeny resolves global patterns of mushroom evolution.</title>
        <authorList>
            <person name="Varga T."/>
            <person name="Krizsan K."/>
            <person name="Foldi C."/>
            <person name="Dima B."/>
            <person name="Sanchez-Garcia M."/>
            <person name="Sanchez-Ramirez S."/>
            <person name="Szollosi G.J."/>
            <person name="Szarkandi J.G."/>
            <person name="Papp V."/>
            <person name="Albert L."/>
            <person name="Andreopoulos W."/>
            <person name="Angelini C."/>
            <person name="Antonin V."/>
            <person name="Barry K.W."/>
            <person name="Bougher N.L."/>
            <person name="Buchanan P."/>
            <person name="Buyck B."/>
            <person name="Bense V."/>
            <person name="Catcheside P."/>
            <person name="Chovatia M."/>
            <person name="Cooper J."/>
            <person name="Damon W."/>
            <person name="Desjardin D."/>
            <person name="Finy P."/>
            <person name="Geml J."/>
            <person name="Haridas S."/>
            <person name="Hughes K."/>
            <person name="Justo A."/>
            <person name="Karasinski D."/>
            <person name="Kautmanova I."/>
            <person name="Kiss B."/>
            <person name="Kocsube S."/>
            <person name="Kotiranta H."/>
            <person name="LaButti K.M."/>
            <person name="Lechner B.E."/>
            <person name="Liimatainen K."/>
            <person name="Lipzen A."/>
            <person name="Lukacs Z."/>
            <person name="Mihaltcheva S."/>
            <person name="Morgado L.N."/>
            <person name="Niskanen T."/>
            <person name="Noordeloos M.E."/>
            <person name="Ohm R.A."/>
            <person name="Ortiz-Santana B."/>
            <person name="Ovrebo C."/>
            <person name="Racz N."/>
            <person name="Riley R."/>
            <person name="Savchenko A."/>
            <person name="Shiryaev A."/>
            <person name="Soop K."/>
            <person name="Spirin V."/>
            <person name="Szebenyi C."/>
            <person name="Tomsovsky M."/>
            <person name="Tulloss R.E."/>
            <person name="Uehling J."/>
            <person name="Grigoriev I.V."/>
            <person name="Vagvolgyi C."/>
            <person name="Papp T."/>
            <person name="Martin F.M."/>
            <person name="Miettinen O."/>
            <person name="Hibbett D.S."/>
            <person name="Nagy L.G."/>
        </authorList>
    </citation>
    <scope>NUCLEOTIDE SEQUENCE [LARGE SCALE GENOMIC DNA]</scope>
    <source>
        <strain evidence="2 3">CBS 962.96</strain>
    </source>
</reference>
<protein>
    <submittedName>
        <fullName evidence="2">Uncharacterized protein</fullName>
    </submittedName>
</protein>
<dbReference type="AlphaFoldDB" id="A0A4S8LBB3"/>
<evidence type="ECO:0000313" key="3">
    <source>
        <dbReference type="Proteomes" id="UP000297245"/>
    </source>
</evidence>
<gene>
    <name evidence="2" type="ORF">K435DRAFT_868607</name>
</gene>
<evidence type="ECO:0000256" key="1">
    <source>
        <dbReference type="SAM" id="MobiDB-lite"/>
    </source>
</evidence>
<dbReference type="Proteomes" id="UP000297245">
    <property type="component" value="Unassembled WGS sequence"/>
</dbReference>
<accession>A0A4S8LBB3</accession>
<dbReference type="EMBL" id="ML179512">
    <property type="protein sequence ID" value="THU86104.1"/>
    <property type="molecule type" value="Genomic_DNA"/>
</dbReference>